<feature type="region of interest" description="Disordered" evidence="1">
    <location>
        <begin position="56"/>
        <end position="76"/>
    </location>
</feature>
<feature type="compositionally biased region" description="Basic and acidic residues" evidence="1">
    <location>
        <begin position="57"/>
        <end position="73"/>
    </location>
</feature>
<dbReference type="EMBL" id="CAJOBJ010011043">
    <property type="protein sequence ID" value="CAF4157297.1"/>
    <property type="molecule type" value="Genomic_DNA"/>
</dbReference>
<comment type="caution">
    <text evidence="2">The sequence shown here is derived from an EMBL/GenBank/DDBJ whole genome shotgun (WGS) entry which is preliminary data.</text>
</comment>
<evidence type="ECO:0000313" key="2">
    <source>
        <dbReference type="EMBL" id="CAF4157297.1"/>
    </source>
</evidence>
<evidence type="ECO:0000313" key="3">
    <source>
        <dbReference type="Proteomes" id="UP000681720"/>
    </source>
</evidence>
<name>A0A8S2RFE1_9BILA</name>
<protein>
    <submittedName>
        <fullName evidence="2">Uncharacterized protein</fullName>
    </submittedName>
</protein>
<proteinExistence type="predicted"/>
<feature type="non-terminal residue" evidence="2">
    <location>
        <position position="1"/>
    </location>
</feature>
<organism evidence="2 3">
    <name type="scientific">Rotaria magnacalcarata</name>
    <dbReference type="NCBI Taxonomy" id="392030"/>
    <lineage>
        <taxon>Eukaryota</taxon>
        <taxon>Metazoa</taxon>
        <taxon>Spiralia</taxon>
        <taxon>Gnathifera</taxon>
        <taxon>Rotifera</taxon>
        <taxon>Eurotatoria</taxon>
        <taxon>Bdelloidea</taxon>
        <taxon>Philodinida</taxon>
        <taxon>Philodinidae</taxon>
        <taxon>Rotaria</taxon>
    </lineage>
</organism>
<feature type="region of interest" description="Disordered" evidence="1">
    <location>
        <begin position="1"/>
        <end position="22"/>
    </location>
</feature>
<dbReference type="Proteomes" id="UP000681720">
    <property type="component" value="Unassembled WGS sequence"/>
</dbReference>
<reference evidence="2" key="1">
    <citation type="submission" date="2021-02" db="EMBL/GenBank/DDBJ databases">
        <authorList>
            <person name="Nowell W R."/>
        </authorList>
    </citation>
    <scope>NUCLEOTIDE SEQUENCE</scope>
</reference>
<dbReference type="AlphaFoldDB" id="A0A8S2RFE1"/>
<sequence>ITRGSPIIPPIFTVAPHETNENDDDEDIEILTRYLNRGKRHTVCEQGMLLGGKVRRGARETVKDRGSLSRRASDTTTNFINSSTKAHLEGLYHNAVDSKLGD</sequence>
<evidence type="ECO:0000256" key="1">
    <source>
        <dbReference type="SAM" id="MobiDB-lite"/>
    </source>
</evidence>
<gene>
    <name evidence="2" type="ORF">GIL414_LOCUS19784</name>
</gene>
<feature type="non-terminal residue" evidence="2">
    <location>
        <position position="102"/>
    </location>
</feature>
<accession>A0A8S2RFE1</accession>